<sequence>MSQEFLNWFQNMGIIPLFLIMIIEGLSIPFPGFFLFITYGHILSPSIEEIMVLAFGMSLTYTLFSFVPFWLGNKLKNKIKKRFERKVKLAQRWFH</sequence>
<reference evidence="3" key="1">
    <citation type="journal article" date="2019" name="Int. J. Syst. Evol. Microbiol.">
        <title>The Global Catalogue of Microorganisms (GCM) 10K type strain sequencing project: providing services to taxonomists for standard genome sequencing and annotation.</title>
        <authorList>
            <consortium name="The Broad Institute Genomics Platform"/>
            <consortium name="The Broad Institute Genome Sequencing Center for Infectious Disease"/>
            <person name="Wu L."/>
            <person name="Ma J."/>
        </authorList>
    </citation>
    <scope>NUCLEOTIDE SEQUENCE [LARGE SCALE GENOMIC DNA]</scope>
    <source>
        <strain evidence="3">CCUG 50353</strain>
    </source>
</reference>
<dbReference type="Proteomes" id="UP001595733">
    <property type="component" value="Unassembled WGS sequence"/>
</dbReference>
<gene>
    <name evidence="2" type="ORF">ACFO0S_06970</name>
</gene>
<dbReference type="EMBL" id="JBHSEF010000019">
    <property type="protein sequence ID" value="MFC4354800.1"/>
    <property type="molecule type" value="Genomic_DNA"/>
</dbReference>
<comment type="caution">
    <text evidence="2">The sequence shown here is derived from an EMBL/GenBank/DDBJ whole genome shotgun (WGS) entry which is preliminary data.</text>
</comment>
<evidence type="ECO:0008006" key="4">
    <source>
        <dbReference type="Google" id="ProtNLM"/>
    </source>
</evidence>
<name>A0ABV8UU54_9BACL</name>
<feature type="transmembrane region" description="Helical" evidence="1">
    <location>
        <begin position="50"/>
        <end position="72"/>
    </location>
</feature>
<feature type="transmembrane region" description="Helical" evidence="1">
    <location>
        <begin position="12"/>
        <end position="38"/>
    </location>
</feature>
<dbReference type="RefSeq" id="WP_378141080.1">
    <property type="nucleotide sequence ID" value="NZ_JBHSEF010000019.1"/>
</dbReference>
<evidence type="ECO:0000256" key="1">
    <source>
        <dbReference type="SAM" id="Phobius"/>
    </source>
</evidence>
<accession>A0ABV8UU54</accession>
<keyword evidence="1" id="KW-1133">Transmembrane helix</keyword>
<keyword evidence="1" id="KW-0472">Membrane</keyword>
<proteinExistence type="predicted"/>
<evidence type="ECO:0000313" key="2">
    <source>
        <dbReference type="EMBL" id="MFC4354800.1"/>
    </source>
</evidence>
<keyword evidence="1" id="KW-0812">Transmembrane</keyword>
<keyword evidence="3" id="KW-1185">Reference proteome</keyword>
<protein>
    <recommendedName>
        <fullName evidence="4">TVP38/TMEM64 family membrane protein</fullName>
    </recommendedName>
</protein>
<evidence type="ECO:0000313" key="3">
    <source>
        <dbReference type="Proteomes" id="UP001595733"/>
    </source>
</evidence>
<organism evidence="2 3">
    <name type="scientific">Chryseomicrobium palamuruense</name>
    <dbReference type="NCBI Taxonomy" id="682973"/>
    <lineage>
        <taxon>Bacteria</taxon>
        <taxon>Bacillati</taxon>
        <taxon>Bacillota</taxon>
        <taxon>Bacilli</taxon>
        <taxon>Bacillales</taxon>
        <taxon>Caryophanaceae</taxon>
        <taxon>Chryseomicrobium</taxon>
    </lineage>
</organism>